<keyword evidence="5" id="KW-0812">Transmembrane</keyword>
<dbReference type="FunFam" id="3.30.70.270:FF:000001">
    <property type="entry name" value="Diguanylate cyclase domain protein"/>
    <property type="match status" value="1"/>
</dbReference>
<dbReference type="SMART" id="SM00267">
    <property type="entry name" value="GGDEF"/>
    <property type="match status" value="1"/>
</dbReference>
<keyword evidence="9" id="KW-1185">Reference proteome</keyword>
<dbReference type="RefSeq" id="WP_062480812.1">
    <property type="nucleotide sequence ID" value="NZ_CP013650.1"/>
</dbReference>
<evidence type="ECO:0000256" key="4">
    <source>
        <dbReference type="SAM" id="Coils"/>
    </source>
</evidence>
<keyword evidence="5" id="KW-1133">Transmembrane helix</keyword>
<evidence type="ECO:0000256" key="5">
    <source>
        <dbReference type="SAM" id="Phobius"/>
    </source>
</evidence>
<proteinExistence type="predicted"/>
<dbReference type="Proteomes" id="UP000068447">
    <property type="component" value="Chromosome"/>
</dbReference>
<dbReference type="EC" id="2.7.7.65" evidence="2"/>
<dbReference type="Pfam" id="PF00990">
    <property type="entry name" value="GGDEF"/>
    <property type="match status" value="1"/>
</dbReference>
<feature type="domain" description="GGDEF" evidence="7">
    <location>
        <begin position="512"/>
        <end position="640"/>
    </location>
</feature>
<dbReference type="InterPro" id="IPR029787">
    <property type="entry name" value="Nucleotide_cyclase"/>
</dbReference>
<dbReference type="Gene3D" id="3.30.450.20">
    <property type="entry name" value="PAS domain"/>
    <property type="match status" value="1"/>
</dbReference>
<dbReference type="SUPFAM" id="SSF55073">
    <property type="entry name" value="Nucleotide cyclase"/>
    <property type="match status" value="1"/>
</dbReference>
<dbReference type="PROSITE" id="PS50885">
    <property type="entry name" value="HAMP"/>
    <property type="match status" value="1"/>
</dbReference>
<sequence>MKSIPLSKLIQRSYLKSVLIPLLIVESALVGMYFTVILLITEQQMALALAQATENLKTITQQQARQLDLNIQEVSRNAGQLQRQLEYLYQQPQSDIDTDDKGTYAFHQNGALYRPDPADSSAFYYSSLHELNEDSIKKAYWSEHIEPMLQGITQINPIIAQSYFNTWDSMVRLYPPVDNLPELFGPQMDIREQPFYYLADEQHNPDKVPVWTDAYLDPLGMGWIITAMAPVYSSERLEGVAGIDVSIAELAIKVIDPDLPWQASNLLLDQQGNILAIDPQINKTLGVDVIAGQDFSDLMKKPVDRKDEFNLLSFRRDNIKAFFSDFLNTPRQSQTLDIDDRRYLVLGATVTNTDWRVVAMVDESNLYSEALTLEAQTIRIGFIAIGALLLFYMVFIYAATRRSRILSRKIAQPIQSLSRLTSDIETGHEFQLYTTGIDEIDQLQDNFKLMTVQLNERQQHLLESKLEGRIQQERANLMKQLSETDSLTSLSNRRKLDDILAREIGRTHRYDSPLSVILADIDHFKRVNDEYGHIKGDEVITRVAELLKEHTRETDTIGRWGGEEFLLICPGIGQESAMELAEKIRTMIAKESHGDELKVTASFGVTEYRQQDTVDSLVSRADKALYNSKQSGRNQVSVAR</sequence>
<dbReference type="InterPro" id="IPR000160">
    <property type="entry name" value="GGDEF_dom"/>
</dbReference>
<dbReference type="Gene3D" id="3.30.70.270">
    <property type="match status" value="1"/>
</dbReference>
<comment type="catalytic activity">
    <reaction evidence="3">
        <text>2 GTP = 3',3'-c-di-GMP + 2 diphosphate</text>
        <dbReference type="Rhea" id="RHEA:24898"/>
        <dbReference type="ChEBI" id="CHEBI:33019"/>
        <dbReference type="ChEBI" id="CHEBI:37565"/>
        <dbReference type="ChEBI" id="CHEBI:58805"/>
        <dbReference type="EC" id="2.7.7.65"/>
    </reaction>
</comment>
<evidence type="ECO:0000256" key="2">
    <source>
        <dbReference type="ARBA" id="ARBA00012528"/>
    </source>
</evidence>
<dbReference type="EMBL" id="CP013650">
    <property type="protein sequence ID" value="ALS99014.1"/>
    <property type="molecule type" value="Genomic_DNA"/>
</dbReference>
<comment type="cofactor">
    <cofactor evidence="1">
        <name>Mg(2+)</name>
        <dbReference type="ChEBI" id="CHEBI:18420"/>
    </cofactor>
</comment>
<dbReference type="CDD" id="cd01949">
    <property type="entry name" value="GGDEF"/>
    <property type="match status" value="1"/>
</dbReference>
<evidence type="ECO:0000256" key="1">
    <source>
        <dbReference type="ARBA" id="ARBA00001946"/>
    </source>
</evidence>
<dbReference type="KEGG" id="lal:AT746_12565"/>
<dbReference type="NCBIfam" id="TIGR00254">
    <property type="entry name" value="GGDEF"/>
    <property type="match status" value="1"/>
</dbReference>
<evidence type="ECO:0000313" key="9">
    <source>
        <dbReference type="Proteomes" id="UP000068447"/>
    </source>
</evidence>
<dbReference type="PANTHER" id="PTHR45138:SF9">
    <property type="entry name" value="DIGUANYLATE CYCLASE DGCM-RELATED"/>
    <property type="match status" value="1"/>
</dbReference>
<organism evidence="8 9">
    <name type="scientific">Lacimicrobium alkaliphilum</name>
    <dbReference type="NCBI Taxonomy" id="1526571"/>
    <lineage>
        <taxon>Bacteria</taxon>
        <taxon>Pseudomonadati</taxon>
        <taxon>Pseudomonadota</taxon>
        <taxon>Gammaproteobacteria</taxon>
        <taxon>Alteromonadales</taxon>
        <taxon>Alteromonadaceae</taxon>
        <taxon>Lacimicrobium</taxon>
    </lineage>
</organism>
<dbReference type="AlphaFoldDB" id="A0A0U2JJ78"/>
<gene>
    <name evidence="8" type="ORF">AT746_12565</name>
</gene>
<feature type="domain" description="HAMP" evidence="6">
    <location>
        <begin position="408"/>
        <end position="459"/>
    </location>
</feature>
<dbReference type="STRING" id="1526571.AT746_12565"/>
<dbReference type="GO" id="GO:0016020">
    <property type="term" value="C:membrane"/>
    <property type="evidence" value="ECO:0007669"/>
    <property type="project" value="InterPro"/>
</dbReference>
<reference evidence="8 9" key="1">
    <citation type="submission" date="2015-12" db="EMBL/GenBank/DDBJ databases">
        <title>Complete genome of Lacimicrobium alkaliphilum KCTC 32984.</title>
        <authorList>
            <person name="Kim S.-G."/>
            <person name="Lee Y.-J."/>
        </authorList>
    </citation>
    <scope>NUCLEOTIDE SEQUENCE [LARGE SCALE GENOMIC DNA]</scope>
    <source>
        <strain evidence="8 9">YelD216</strain>
    </source>
</reference>
<feature type="transmembrane region" description="Helical" evidence="5">
    <location>
        <begin position="380"/>
        <end position="399"/>
    </location>
</feature>
<evidence type="ECO:0000259" key="7">
    <source>
        <dbReference type="PROSITE" id="PS50887"/>
    </source>
</evidence>
<dbReference type="PROSITE" id="PS50887">
    <property type="entry name" value="GGDEF"/>
    <property type="match status" value="1"/>
</dbReference>
<dbReference type="GO" id="GO:0052621">
    <property type="term" value="F:diguanylate cyclase activity"/>
    <property type="evidence" value="ECO:0007669"/>
    <property type="project" value="UniProtKB-EC"/>
</dbReference>
<dbReference type="InterPro" id="IPR003660">
    <property type="entry name" value="HAMP_dom"/>
</dbReference>
<dbReference type="InterPro" id="IPR050469">
    <property type="entry name" value="Diguanylate_Cyclase"/>
</dbReference>
<keyword evidence="4" id="KW-0175">Coiled coil</keyword>
<evidence type="ECO:0000259" key="6">
    <source>
        <dbReference type="PROSITE" id="PS50885"/>
    </source>
</evidence>
<accession>A0A0U2JJ78</accession>
<dbReference type="GO" id="GO:0007165">
    <property type="term" value="P:signal transduction"/>
    <property type="evidence" value="ECO:0007669"/>
    <property type="project" value="InterPro"/>
</dbReference>
<feature type="coiled-coil region" evidence="4">
    <location>
        <begin position="64"/>
        <end position="91"/>
    </location>
</feature>
<dbReference type="PANTHER" id="PTHR45138">
    <property type="entry name" value="REGULATORY COMPONENTS OF SENSORY TRANSDUCTION SYSTEM"/>
    <property type="match status" value="1"/>
</dbReference>
<keyword evidence="5" id="KW-0472">Membrane</keyword>
<evidence type="ECO:0000313" key="8">
    <source>
        <dbReference type="EMBL" id="ALS99014.1"/>
    </source>
</evidence>
<feature type="transmembrane region" description="Helical" evidence="5">
    <location>
        <begin position="20"/>
        <end position="40"/>
    </location>
</feature>
<protein>
    <recommendedName>
        <fullName evidence="2">diguanylate cyclase</fullName>
        <ecNumber evidence="2">2.7.7.65</ecNumber>
    </recommendedName>
</protein>
<dbReference type="Gene3D" id="6.10.340.10">
    <property type="match status" value="1"/>
</dbReference>
<name>A0A0U2JJ78_9ALTE</name>
<dbReference type="InterPro" id="IPR043128">
    <property type="entry name" value="Rev_trsase/Diguanyl_cyclase"/>
</dbReference>
<evidence type="ECO:0000256" key="3">
    <source>
        <dbReference type="ARBA" id="ARBA00034247"/>
    </source>
</evidence>
<dbReference type="OrthoDB" id="8572793at2"/>